<evidence type="ECO:0000313" key="1">
    <source>
        <dbReference type="EMBL" id="OXU26959.1"/>
    </source>
</evidence>
<sequence length="56" mass="6694">MFFATAGKIVYTCLLKKRPISKRQEYTLYAKTVVLFHPRRFFPRFFPSARSYTTLV</sequence>
<organism evidence="1 2">
    <name type="scientific">Trichomalopsis sarcophagae</name>
    <dbReference type="NCBI Taxonomy" id="543379"/>
    <lineage>
        <taxon>Eukaryota</taxon>
        <taxon>Metazoa</taxon>
        <taxon>Ecdysozoa</taxon>
        <taxon>Arthropoda</taxon>
        <taxon>Hexapoda</taxon>
        <taxon>Insecta</taxon>
        <taxon>Pterygota</taxon>
        <taxon>Neoptera</taxon>
        <taxon>Endopterygota</taxon>
        <taxon>Hymenoptera</taxon>
        <taxon>Apocrita</taxon>
        <taxon>Proctotrupomorpha</taxon>
        <taxon>Chalcidoidea</taxon>
        <taxon>Pteromalidae</taxon>
        <taxon>Pteromalinae</taxon>
        <taxon>Trichomalopsis</taxon>
    </lineage>
</organism>
<comment type="caution">
    <text evidence="1">The sequence shown here is derived from an EMBL/GenBank/DDBJ whole genome shotgun (WGS) entry which is preliminary data.</text>
</comment>
<reference evidence="1 2" key="1">
    <citation type="journal article" date="2017" name="Curr. Biol.">
        <title>The Evolution of Venom by Co-option of Single-Copy Genes.</title>
        <authorList>
            <person name="Martinson E.O."/>
            <person name="Mrinalini"/>
            <person name="Kelkar Y.D."/>
            <person name="Chang C.H."/>
            <person name="Werren J.H."/>
        </authorList>
    </citation>
    <scope>NUCLEOTIDE SEQUENCE [LARGE SCALE GENOMIC DNA]</scope>
    <source>
        <strain evidence="1 2">Alberta</strain>
        <tissue evidence="1">Whole body</tissue>
    </source>
</reference>
<proteinExistence type="predicted"/>
<protein>
    <submittedName>
        <fullName evidence="1">Uncharacterized protein</fullName>
    </submittedName>
</protein>
<gene>
    <name evidence="1" type="ORF">TSAR_002176</name>
</gene>
<accession>A0A232F924</accession>
<name>A0A232F924_9HYME</name>
<dbReference type="AlphaFoldDB" id="A0A232F924"/>
<keyword evidence="2" id="KW-1185">Reference proteome</keyword>
<dbReference type="Proteomes" id="UP000215335">
    <property type="component" value="Unassembled WGS sequence"/>
</dbReference>
<evidence type="ECO:0000313" key="2">
    <source>
        <dbReference type="Proteomes" id="UP000215335"/>
    </source>
</evidence>
<dbReference type="EMBL" id="NNAY01000690">
    <property type="protein sequence ID" value="OXU26959.1"/>
    <property type="molecule type" value="Genomic_DNA"/>
</dbReference>